<feature type="region of interest" description="Disordered" evidence="4">
    <location>
        <begin position="185"/>
        <end position="226"/>
    </location>
</feature>
<evidence type="ECO:0000259" key="5">
    <source>
        <dbReference type="PROSITE" id="PS50089"/>
    </source>
</evidence>
<gene>
    <name evidence="6" type="ORF">Vbra_8441</name>
</gene>
<dbReference type="EMBL" id="CDMY01000345">
    <property type="protein sequence ID" value="CEM03610.1"/>
    <property type="molecule type" value="Genomic_DNA"/>
</dbReference>
<evidence type="ECO:0000256" key="4">
    <source>
        <dbReference type="SAM" id="MobiDB-lite"/>
    </source>
</evidence>
<dbReference type="Proteomes" id="UP000041254">
    <property type="component" value="Unassembled WGS sequence"/>
</dbReference>
<dbReference type="InterPro" id="IPR036612">
    <property type="entry name" value="KH_dom_type_1_sf"/>
</dbReference>
<feature type="domain" description="RING-type" evidence="5">
    <location>
        <begin position="563"/>
        <end position="601"/>
    </location>
</feature>
<name>A0A0G4EYS9_VITBC</name>
<dbReference type="Gene3D" id="3.30.40.10">
    <property type="entry name" value="Zinc/RING finger domain, C3HC4 (zinc finger)"/>
    <property type="match status" value="1"/>
</dbReference>
<dbReference type="InterPro" id="IPR013083">
    <property type="entry name" value="Znf_RING/FYVE/PHD"/>
</dbReference>
<evidence type="ECO:0000313" key="7">
    <source>
        <dbReference type="Proteomes" id="UP000041254"/>
    </source>
</evidence>
<keyword evidence="2" id="KW-0862">Zinc</keyword>
<dbReference type="OrthoDB" id="6288000at2759"/>
<evidence type="ECO:0000256" key="2">
    <source>
        <dbReference type="PROSITE-ProRule" id="PRU00175"/>
    </source>
</evidence>
<organism evidence="6 7">
    <name type="scientific">Vitrella brassicaformis (strain CCMP3155)</name>
    <dbReference type="NCBI Taxonomy" id="1169540"/>
    <lineage>
        <taxon>Eukaryota</taxon>
        <taxon>Sar</taxon>
        <taxon>Alveolata</taxon>
        <taxon>Colpodellida</taxon>
        <taxon>Vitrellaceae</taxon>
        <taxon>Vitrella</taxon>
    </lineage>
</organism>
<accession>A0A0G4EYS9</accession>
<dbReference type="SUPFAM" id="SSF57850">
    <property type="entry name" value="RING/U-box"/>
    <property type="match status" value="1"/>
</dbReference>
<dbReference type="GO" id="GO:0003723">
    <property type="term" value="F:RNA binding"/>
    <property type="evidence" value="ECO:0007669"/>
    <property type="project" value="UniProtKB-UniRule"/>
</dbReference>
<keyword evidence="3" id="KW-0175">Coiled coil</keyword>
<feature type="region of interest" description="Disordered" evidence="4">
    <location>
        <begin position="426"/>
        <end position="498"/>
    </location>
</feature>
<dbReference type="PROSITE" id="PS50084">
    <property type="entry name" value="KH_TYPE_1"/>
    <property type="match status" value="1"/>
</dbReference>
<dbReference type="Pfam" id="PF13920">
    <property type="entry name" value="zf-C3HC4_3"/>
    <property type="match status" value="1"/>
</dbReference>
<feature type="compositionally biased region" description="Pro residues" evidence="4">
    <location>
        <begin position="380"/>
        <end position="390"/>
    </location>
</feature>
<dbReference type="SUPFAM" id="SSF54791">
    <property type="entry name" value="Eukaryotic type KH-domain (KH-domain type I)"/>
    <property type="match status" value="1"/>
</dbReference>
<feature type="compositionally biased region" description="Pro residues" evidence="4">
    <location>
        <begin position="199"/>
        <end position="211"/>
    </location>
</feature>
<feature type="compositionally biased region" description="Low complexity" evidence="4">
    <location>
        <begin position="212"/>
        <end position="226"/>
    </location>
</feature>
<dbReference type="AlphaFoldDB" id="A0A0G4EYS9"/>
<dbReference type="CDD" id="cd00105">
    <property type="entry name" value="KH-I"/>
    <property type="match status" value="1"/>
</dbReference>
<keyword evidence="1" id="KW-0694">RNA-binding</keyword>
<feature type="region of interest" description="Disordered" evidence="4">
    <location>
        <begin position="376"/>
        <end position="414"/>
    </location>
</feature>
<feature type="coiled-coil region" evidence="3">
    <location>
        <begin position="526"/>
        <end position="560"/>
    </location>
</feature>
<dbReference type="VEuPathDB" id="CryptoDB:Vbra_8441"/>
<dbReference type="InterPro" id="IPR001841">
    <property type="entry name" value="Znf_RING"/>
</dbReference>
<feature type="compositionally biased region" description="Low complexity" evidence="4">
    <location>
        <begin position="443"/>
        <end position="471"/>
    </location>
</feature>
<dbReference type="PROSITE" id="PS50089">
    <property type="entry name" value="ZF_RING_2"/>
    <property type="match status" value="1"/>
</dbReference>
<protein>
    <recommendedName>
        <fullName evidence="5">RING-type domain-containing protein</fullName>
    </recommendedName>
</protein>
<reference evidence="6 7" key="1">
    <citation type="submission" date="2014-11" db="EMBL/GenBank/DDBJ databases">
        <authorList>
            <person name="Zhu J."/>
            <person name="Qi W."/>
            <person name="Song R."/>
        </authorList>
    </citation>
    <scope>NUCLEOTIDE SEQUENCE [LARGE SCALE GENOMIC DNA]</scope>
</reference>
<sequence>MAAPASSAVVSPYASASGKTGKFVESDFLEVNEAEYGLIFGKQGSNKLRVQAFFGVVIDMRNTPPKGLRISGTAESVRDAQTFLKFYRRVKMKDILNSPREVKKWAGEMMRDPNVTCFSLPLNVMLTLKPERFEEQHTIMTLKFWSPSVDHDSRSHPAYLAAFGPPSCRKSFELDLKRTVERSFPGSFPDAFDEQQQQQPPPPAPPPPPDTPTHQQQQQQRQEAQQECAVDVMMMGKDALAMVCGRNSERAEKIKVASRCRMVCPVGADTVHIAGTVEQRETAKRYSNLVYEFLTNSFSFLSAHPEVPRVLLRFAAADDRGLAVALNKIETDTSTVIPSHAIGGSQCSGEYLCVIFGQPAGAEAAKHRLEVLAQTGNVVQPPPPPPPHPHPQQQHPVVPAVPSPGSASSLRGGGLAAAGLQHDIDVCNGLPPPPPCPPIFEEAAAASSQPSSSSSFMPPLAPHHTPTPTAASQQGGGGGELDSPVAILHPRPSCPPPVPPRAVAAVSFDDGDNEGQVHTGVLGGCDESLLLRVSELEQQVKDLETALERERQAKEDERDKRMCKICHEKQVEILFLPCKHLSLCTDCFLNDYHSNQCIICRQPYQTKMRICPFD</sequence>
<keyword evidence="2" id="KW-0863">Zinc-finger</keyword>
<evidence type="ECO:0000256" key="1">
    <source>
        <dbReference type="PROSITE-ProRule" id="PRU00117"/>
    </source>
</evidence>
<dbReference type="GO" id="GO:0008270">
    <property type="term" value="F:zinc ion binding"/>
    <property type="evidence" value="ECO:0007669"/>
    <property type="project" value="UniProtKB-KW"/>
</dbReference>
<feature type="compositionally biased region" description="Low complexity" evidence="4">
    <location>
        <begin position="391"/>
        <end position="410"/>
    </location>
</feature>
<evidence type="ECO:0000256" key="3">
    <source>
        <dbReference type="SAM" id="Coils"/>
    </source>
</evidence>
<dbReference type="InParanoid" id="A0A0G4EYS9"/>
<keyword evidence="2" id="KW-0479">Metal-binding</keyword>
<proteinExistence type="predicted"/>
<keyword evidence="7" id="KW-1185">Reference proteome</keyword>
<evidence type="ECO:0000313" key="6">
    <source>
        <dbReference type="EMBL" id="CEM03610.1"/>
    </source>
</evidence>